<name>A0A3E0K0M0_9BACI</name>
<sequence>MVVPFPKGDRINRAGPCRLLHRFGVFSVRDLLPGKRPAGVFGKRIRTETRRPSMTKFSQTGAKHPVLRRNFSPGRRFPRKIFYSYNFKNVLTGNRLHFIILIS</sequence>
<proteinExistence type="predicted"/>
<protein>
    <submittedName>
        <fullName evidence="1">Uncharacterized protein</fullName>
    </submittedName>
</protein>
<accession>A0A3E0K0M0</accession>
<dbReference type="EMBL" id="QEWE01000026">
    <property type="protein sequence ID" value="REJ26362.1"/>
    <property type="molecule type" value="Genomic_DNA"/>
</dbReference>
<reference evidence="1 2" key="1">
    <citation type="submission" date="2018-03" db="EMBL/GenBank/DDBJ databases">
        <authorList>
            <person name="Keele B.F."/>
        </authorList>
    </citation>
    <scope>NUCLEOTIDE SEQUENCE [LARGE SCALE GENOMIC DNA]</scope>
    <source>
        <strain evidence="1">ZCTH4_d</strain>
    </source>
</reference>
<evidence type="ECO:0000313" key="2">
    <source>
        <dbReference type="Proteomes" id="UP000257014"/>
    </source>
</evidence>
<dbReference type="AlphaFoldDB" id="A0A3E0K0M0"/>
<dbReference type="Proteomes" id="UP000257014">
    <property type="component" value="Unassembled WGS sequence"/>
</dbReference>
<organism evidence="1 2">
    <name type="scientific">Caldibacillus debilis</name>
    <dbReference type="NCBI Taxonomy" id="301148"/>
    <lineage>
        <taxon>Bacteria</taxon>
        <taxon>Bacillati</taxon>
        <taxon>Bacillota</taxon>
        <taxon>Bacilli</taxon>
        <taxon>Bacillales</taxon>
        <taxon>Bacillaceae</taxon>
        <taxon>Caldibacillus</taxon>
    </lineage>
</organism>
<gene>
    <name evidence="1" type="ORF">C6P37_13605</name>
</gene>
<evidence type="ECO:0000313" key="1">
    <source>
        <dbReference type="EMBL" id="REJ26362.1"/>
    </source>
</evidence>
<comment type="caution">
    <text evidence="1">The sequence shown here is derived from an EMBL/GenBank/DDBJ whole genome shotgun (WGS) entry which is preliminary data.</text>
</comment>